<feature type="transmembrane region" description="Helical" evidence="1">
    <location>
        <begin position="47"/>
        <end position="67"/>
    </location>
</feature>
<dbReference type="EMBL" id="BAAAJE010000023">
    <property type="protein sequence ID" value="GAA1157570.1"/>
    <property type="molecule type" value="Genomic_DNA"/>
</dbReference>
<organism evidence="3 4">
    <name type="scientific">Nocardioides aquiterrae</name>
    <dbReference type="NCBI Taxonomy" id="203799"/>
    <lineage>
        <taxon>Bacteria</taxon>
        <taxon>Bacillati</taxon>
        <taxon>Actinomycetota</taxon>
        <taxon>Actinomycetes</taxon>
        <taxon>Propionibacteriales</taxon>
        <taxon>Nocardioidaceae</taxon>
        <taxon>Nocardioides</taxon>
    </lineage>
</organism>
<feature type="transmembrane region" description="Helical" evidence="1">
    <location>
        <begin position="87"/>
        <end position="104"/>
    </location>
</feature>
<gene>
    <name evidence="3" type="ORF">GCM10009606_39440</name>
</gene>
<keyword evidence="1" id="KW-0472">Membrane</keyword>
<accession>A0ABP4F6Z9</accession>
<feature type="transmembrane region" description="Helical" evidence="1">
    <location>
        <begin position="13"/>
        <end position="35"/>
    </location>
</feature>
<evidence type="ECO:0000259" key="2">
    <source>
        <dbReference type="Pfam" id="PF09990"/>
    </source>
</evidence>
<proteinExistence type="predicted"/>
<feature type="domain" description="DUF2231" evidence="2">
    <location>
        <begin position="7"/>
        <end position="157"/>
    </location>
</feature>
<dbReference type="InterPro" id="IPR019251">
    <property type="entry name" value="DUF2231_TM"/>
</dbReference>
<evidence type="ECO:0000256" key="1">
    <source>
        <dbReference type="SAM" id="Phobius"/>
    </source>
</evidence>
<name>A0ABP4F6Z9_9ACTN</name>
<dbReference type="Proteomes" id="UP001499979">
    <property type="component" value="Unassembled WGS sequence"/>
</dbReference>
<evidence type="ECO:0000313" key="4">
    <source>
        <dbReference type="Proteomes" id="UP001499979"/>
    </source>
</evidence>
<keyword evidence="4" id="KW-1185">Reference proteome</keyword>
<feature type="transmembrane region" description="Helical" evidence="1">
    <location>
        <begin position="124"/>
        <end position="144"/>
    </location>
</feature>
<keyword evidence="1" id="KW-1133">Transmembrane helix</keyword>
<reference evidence="4" key="1">
    <citation type="journal article" date="2019" name="Int. J. Syst. Evol. Microbiol.">
        <title>The Global Catalogue of Microorganisms (GCM) 10K type strain sequencing project: providing services to taxonomists for standard genome sequencing and annotation.</title>
        <authorList>
            <consortium name="The Broad Institute Genomics Platform"/>
            <consortium name="The Broad Institute Genome Sequencing Center for Infectious Disease"/>
            <person name="Wu L."/>
            <person name="Ma J."/>
        </authorList>
    </citation>
    <scope>NUCLEOTIDE SEQUENCE [LARGE SCALE GENOMIC DNA]</scope>
    <source>
        <strain evidence="4">JCM 11813</strain>
    </source>
</reference>
<keyword evidence="1" id="KW-0812">Transmembrane</keyword>
<protein>
    <recommendedName>
        <fullName evidence="2">DUF2231 domain-containing protein</fullName>
    </recommendedName>
</protein>
<dbReference type="RefSeq" id="WP_343909399.1">
    <property type="nucleotide sequence ID" value="NZ_BAAAJE010000023.1"/>
</dbReference>
<comment type="caution">
    <text evidence="3">The sequence shown here is derived from an EMBL/GenBank/DDBJ whole genome shotgun (WGS) entry which is preliminary data.</text>
</comment>
<sequence length="163" mass="17249">MPSTFFGLPLHPLIVHATVVMVPLAVLAVLGAVLVPRFRAWAGPLPAGLALVAFVLTPLSTATGENLEHSLPETHLIEEHAELGDQLIWFTVALFAFAAAYWWLDRRRAATPEAERSRDRTRTITAVVGVLAVLTALGTGVQVARIGHSGAKAAWSQTGSAGG</sequence>
<dbReference type="Pfam" id="PF09990">
    <property type="entry name" value="DUF2231"/>
    <property type="match status" value="1"/>
</dbReference>
<evidence type="ECO:0000313" key="3">
    <source>
        <dbReference type="EMBL" id="GAA1157570.1"/>
    </source>
</evidence>